<proteinExistence type="predicted"/>
<evidence type="ECO:0000313" key="1">
    <source>
        <dbReference type="EMBL" id="QOW01980.1"/>
    </source>
</evidence>
<organism evidence="1 2">
    <name type="scientific">Rhodococcus pyridinivorans</name>
    <dbReference type="NCBI Taxonomy" id="103816"/>
    <lineage>
        <taxon>Bacteria</taxon>
        <taxon>Bacillati</taxon>
        <taxon>Actinomycetota</taxon>
        <taxon>Actinomycetes</taxon>
        <taxon>Mycobacteriales</taxon>
        <taxon>Nocardiaceae</taxon>
        <taxon>Rhodococcus</taxon>
    </lineage>
</organism>
<protein>
    <submittedName>
        <fullName evidence="1">Uncharacterized protein</fullName>
    </submittedName>
</protein>
<geneLocation type="plasmid" evidence="1 2">
    <name>pSID</name>
</geneLocation>
<keyword evidence="1" id="KW-0614">Plasmid</keyword>
<dbReference type="RefSeq" id="WP_193904240.1">
    <property type="nucleotide sequence ID" value="NZ_CP063453.1"/>
</dbReference>
<dbReference type="AlphaFoldDB" id="A0A7M2XW36"/>
<evidence type="ECO:0000313" key="2">
    <source>
        <dbReference type="Proteomes" id="UP000593818"/>
    </source>
</evidence>
<accession>A0A7M2XW36</accession>
<dbReference type="EMBL" id="CP063453">
    <property type="protein sequence ID" value="QOW01980.1"/>
    <property type="molecule type" value="Genomic_DNA"/>
</dbReference>
<keyword evidence="2" id="KW-1185">Reference proteome</keyword>
<gene>
    <name evidence="1" type="ORF">INP59_26775</name>
</gene>
<dbReference type="Proteomes" id="UP000593818">
    <property type="component" value="Plasmid pSID"/>
</dbReference>
<sequence length="281" mass="30773">MAQFTSDPVRTRQRIAELDEYMSRSVFGAGGFVCRSSASCGSAAAKKAADFYEGQLSHVGLHYDLFEDGVPLRVLVLGMEMGRPDRHISLETRRLQQDEAIGMRFGARHAHMLGTTSALRAAFGRGLGDDRAGELLPLANDPVPQHVMQCYALVNKRLCSAVRPVDSAKGRRFQAAQVPAMDRACLPHLAATIRILEPTMVILQSKALRSLIAPHLKHVERIDPANEQLEYAEFAGVATAIANFSHPAAHAPYNWGSSHRNVYAMDVVEPTLETARSFLLG</sequence>
<name>A0A7M2XW36_9NOCA</name>
<reference evidence="1 2" key="1">
    <citation type="submission" date="2020-10" db="EMBL/GenBank/DDBJ databases">
        <title>Whole genome sequence of oil-degrading bacteria Rhodococcus pyridinivorans strain 5Ap.</title>
        <authorList>
            <person name="Akhremchuk A.E."/>
            <person name="Valentovich L.N."/>
            <person name="Charniauskaya M.I."/>
            <person name="Bukliarevich H.A."/>
            <person name="Titok M.A."/>
        </authorList>
    </citation>
    <scope>NUCLEOTIDE SEQUENCE [LARGE SCALE GENOMIC DNA]</scope>
    <source>
        <strain evidence="1 2">5Ap</strain>
        <plasmid evidence="1 2">pSID</plasmid>
    </source>
</reference>